<keyword evidence="4" id="KW-0132">Cell division</keyword>
<sequence>MNSTDYRATAILTEHLGYPPLTLIDNVINAVNKILARCIEGLENYLKEREVDLQEKARAKQNSDNDVITGGSKKSKAGEEIDLETFSREIETGTAKLESLLDNQIDKNFDKFELYAFRNIFTIPKELIEEGWIKLKHHEDIDFGELTHVDSEKLDEEITTLIHQINLELKLRRILKLQLIKADKIIDSLKSFKQILTATIFDQFESNNELADEVKTAFRSLQPISDNLHFILSQVDDLTSQVVLLNKKFLHDKQLSDLASIKFAPSFRDKYIHAKSFKLLETVGILDKNNLSTVLKPLNESSASPPPSVSNIKASVSDVETIKDFNKKLSQTASMPSTAGSL</sequence>
<evidence type="ECO:0000256" key="7">
    <source>
        <dbReference type="ARBA" id="ARBA00023054"/>
    </source>
</evidence>
<evidence type="ECO:0000313" key="10">
    <source>
        <dbReference type="EMBL" id="ODV68136.1"/>
    </source>
</evidence>
<evidence type="ECO:0000256" key="6">
    <source>
        <dbReference type="ARBA" id="ARBA00022838"/>
    </source>
</evidence>
<keyword evidence="6" id="KW-0995">Kinetochore</keyword>
<name>A0A1E4RLM5_9ASCO</name>
<evidence type="ECO:0000256" key="8">
    <source>
        <dbReference type="ARBA" id="ARBA00023306"/>
    </source>
</evidence>
<evidence type="ECO:0000256" key="5">
    <source>
        <dbReference type="ARBA" id="ARBA00022776"/>
    </source>
</evidence>
<accession>A0A1E4RLM5</accession>
<evidence type="ECO:0000256" key="1">
    <source>
        <dbReference type="ARBA" id="ARBA00004629"/>
    </source>
</evidence>
<gene>
    <name evidence="10" type="ORF">HYPBUDRAFT_152764</name>
</gene>
<dbReference type="PANTHER" id="PTHR14527">
    <property type="entry name" value="PROTEIN MIS12 HOMOLOG"/>
    <property type="match status" value="1"/>
</dbReference>
<dbReference type="GO" id="GO:0000444">
    <property type="term" value="C:MIS12/MIND type complex"/>
    <property type="evidence" value="ECO:0007669"/>
    <property type="project" value="TreeGrafter"/>
</dbReference>
<keyword evidence="5" id="KW-0498">Mitosis</keyword>
<evidence type="ECO:0000313" key="11">
    <source>
        <dbReference type="Proteomes" id="UP000095085"/>
    </source>
</evidence>
<dbReference type="Proteomes" id="UP000095085">
    <property type="component" value="Unassembled WGS sequence"/>
</dbReference>
<dbReference type="GO" id="GO:0051382">
    <property type="term" value="P:kinetochore assembly"/>
    <property type="evidence" value="ECO:0007669"/>
    <property type="project" value="TreeGrafter"/>
</dbReference>
<protein>
    <submittedName>
        <fullName evidence="10">Mis12-domain-containing protein</fullName>
    </submittedName>
</protein>
<dbReference type="RefSeq" id="XP_020077203.1">
    <property type="nucleotide sequence ID" value="XM_020221179.1"/>
</dbReference>
<evidence type="ECO:0000256" key="3">
    <source>
        <dbReference type="ARBA" id="ARBA00022454"/>
    </source>
</evidence>
<dbReference type="GO" id="GO:0000070">
    <property type="term" value="P:mitotic sister chromatid segregation"/>
    <property type="evidence" value="ECO:0007669"/>
    <property type="project" value="TreeGrafter"/>
</dbReference>
<dbReference type="AlphaFoldDB" id="A0A1E4RLM5"/>
<dbReference type="InterPro" id="IPR008685">
    <property type="entry name" value="Centromere_Mis12"/>
</dbReference>
<dbReference type="Pfam" id="PF05859">
    <property type="entry name" value="Mis12"/>
    <property type="match status" value="1"/>
</dbReference>
<reference evidence="11" key="1">
    <citation type="submission" date="2016-05" db="EMBL/GenBank/DDBJ databases">
        <title>Comparative genomics of biotechnologically important yeasts.</title>
        <authorList>
            <consortium name="DOE Joint Genome Institute"/>
            <person name="Riley R."/>
            <person name="Haridas S."/>
            <person name="Wolfe K.H."/>
            <person name="Lopes M.R."/>
            <person name="Hittinger C.T."/>
            <person name="Goker M."/>
            <person name="Salamov A."/>
            <person name="Wisecaver J."/>
            <person name="Long T.M."/>
            <person name="Aerts A.L."/>
            <person name="Barry K."/>
            <person name="Choi C."/>
            <person name="Clum A."/>
            <person name="Coughlan A.Y."/>
            <person name="Deshpande S."/>
            <person name="Douglass A.P."/>
            <person name="Hanson S.J."/>
            <person name="Klenk H.-P."/>
            <person name="Labutti K."/>
            <person name="Lapidus A."/>
            <person name="Lindquist E."/>
            <person name="Lipzen A."/>
            <person name="Meier-Kolthoff J.P."/>
            <person name="Ohm R.A."/>
            <person name="Otillar R.P."/>
            <person name="Pangilinan J."/>
            <person name="Peng Y."/>
            <person name="Rokas A."/>
            <person name="Rosa C.A."/>
            <person name="Scheuner C."/>
            <person name="Sibirny A.A."/>
            <person name="Slot J.C."/>
            <person name="Stielow J.B."/>
            <person name="Sun H."/>
            <person name="Kurtzman C.P."/>
            <person name="Blackwell M."/>
            <person name="Grigoriev I.V."/>
            <person name="Jeffries T.W."/>
        </authorList>
    </citation>
    <scope>NUCLEOTIDE SEQUENCE [LARGE SCALE GENOMIC DNA]</scope>
    <source>
        <strain evidence="11">NRRL Y-1933</strain>
    </source>
</reference>
<dbReference type="GO" id="GO:0051301">
    <property type="term" value="P:cell division"/>
    <property type="evidence" value="ECO:0007669"/>
    <property type="project" value="UniProtKB-KW"/>
</dbReference>
<keyword evidence="9" id="KW-0137">Centromere</keyword>
<comment type="subcellular location">
    <subcellularLocation>
        <location evidence="1">Chromosome</location>
        <location evidence="1">Centromere</location>
        <location evidence="1">Kinetochore</location>
    </subcellularLocation>
</comment>
<keyword evidence="3" id="KW-0158">Chromosome</keyword>
<evidence type="ECO:0000256" key="9">
    <source>
        <dbReference type="ARBA" id="ARBA00023328"/>
    </source>
</evidence>
<evidence type="ECO:0000256" key="4">
    <source>
        <dbReference type="ARBA" id="ARBA00022618"/>
    </source>
</evidence>
<dbReference type="PANTHER" id="PTHR14527:SF2">
    <property type="entry name" value="PROTEIN MIS12 HOMOLOG"/>
    <property type="match status" value="1"/>
</dbReference>
<keyword evidence="7" id="KW-0175">Coiled coil</keyword>
<comment type="similarity">
    <text evidence="2">Belongs to the mis12 family.</text>
</comment>
<keyword evidence="11" id="KW-1185">Reference proteome</keyword>
<organism evidence="10 11">
    <name type="scientific">Hyphopichia burtonii NRRL Y-1933</name>
    <dbReference type="NCBI Taxonomy" id="984485"/>
    <lineage>
        <taxon>Eukaryota</taxon>
        <taxon>Fungi</taxon>
        <taxon>Dikarya</taxon>
        <taxon>Ascomycota</taxon>
        <taxon>Saccharomycotina</taxon>
        <taxon>Pichiomycetes</taxon>
        <taxon>Debaryomycetaceae</taxon>
        <taxon>Hyphopichia</taxon>
    </lineage>
</organism>
<dbReference type="EMBL" id="KV454540">
    <property type="protein sequence ID" value="ODV68136.1"/>
    <property type="molecule type" value="Genomic_DNA"/>
</dbReference>
<dbReference type="GeneID" id="30995729"/>
<dbReference type="GO" id="GO:0005634">
    <property type="term" value="C:nucleus"/>
    <property type="evidence" value="ECO:0007669"/>
    <property type="project" value="InterPro"/>
</dbReference>
<proteinExistence type="inferred from homology"/>
<evidence type="ECO:0000256" key="2">
    <source>
        <dbReference type="ARBA" id="ARBA00008643"/>
    </source>
</evidence>
<keyword evidence="8" id="KW-0131">Cell cycle</keyword>
<dbReference type="OrthoDB" id="1884855at2759"/>